<dbReference type="RefSeq" id="WP_105909406.1">
    <property type="nucleotide sequence ID" value="NZ_NXGJ01000009.1"/>
</dbReference>
<dbReference type="SUPFAM" id="SSF111369">
    <property type="entry name" value="HlyD-like secretion proteins"/>
    <property type="match status" value="1"/>
</dbReference>
<dbReference type="GO" id="GO:0030288">
    <property type="term" value="C:outer membrane-bounded periplasmic space"/>
    <property type="evidence" value="ECO:0007669"/>
    <property type="project" value="TreeGrafter"/>
</dbReference>
<keyword evidence="2" id="KW-0175">Coiled coil</keyword>
<feature type="domain" description="CusB-like barrel-sandwich hybrid" evidence="3">
    <location>
        <begin position="59"/>
        <end position="162"/>
    </location>
</feature>
<dbReference type="InterPro" id="IPR051909">
    <property type="entry name" value="MFP_Cation_Efflux"/>
</dbReference>
<accession>A0A2S9SLF8</accession>
<dbReference type="GO" id="GO:0046914">
    <property type="term" value="F:transition metal ion binding"/>
    <property type="evidence" value="ECO:0007669"/>
    <property type="project" value="TreeGrafter"/>
</dbReference>
<dbReference type="GO" id="GO:0060003">
    <property type="term" value="P:copper ion export"/>
    <property type="evidence" value="ECO:0007669"/>
    <property type="project" value="TreeGrafter"/>
</dbReference>
<name>A0A2S9SLF8_9BACT</name>
<proteinExistence type="predicted"/>
<protein>
    <submittedName>
        <fullName evidence="5">Cation transporter</fullName>
    </submittedName>
</protein>
<organism evidence="5 6">
    <name type="scientific">Aliarcobacter cryaerophilus</name>
    <dbReference type="NCBI Taxonomy" id="28198"/>
    <lineage>
        <taxon>Bacteria</taxon>
        <taxon>Pseudomonadati</taxon>
        <taxon>Campylobacterota</taxon>
        <taxon>Epsilonproteobacteria</taxon>
        <taxon>Campylobacterales</taxon>
        <taxon>Arcobacteraceae</taxon>
        <taxon>Aliarcobacter</taxon>
    </lineage>
</organism>
<dbReference type="Pfam" id="PF25954">
    <property type="entry name" value="Beta-barrel_RND_2"/>
    <property type="match status" value="1"/>
</dbReference>
<comment type="caution">
    <text evidence="5">The sequence shown here is derived from an EMBL/GenBank/DDBJ whole genome shotgun (WGS) entry which is preliminary data.</text>
</comment>
<evidence type="ECO:0000256" key="1">
    <source>
        <dbReference type="ARBA" id="ARBA00022448"/>
    </source>
</evidence>
<feature type="coiled-coil region" evidence="2">
    <location>
        <begin position="92"/>
        <end position="130"/>
    </location>
</feature>
<dbReference type="Gene3D" id="2.40.420.20">
    <property type="match status" value="1"/>
</dbReference>
<dbReference type="AlphaFoldDB" id="A0A2S9SLF8"/>
<dbReference type="PANTHER" id="PTHR30097">
    <property type="entry name" value="CATION EFFLUX SYSTEM PROTEIN CUSB"/>
    <property type="match status" value="1"/>
</dbReference>
<keyword evidence="1" id="KW-0813">Transport</keyword>
<dbReference type="InterPro" id="IPR058790">
    <property type="entry name" value="BSH_CusB"/>
</dbReference>
<feature type="domain" description="CusB-like beta-barrel" evidence="4">
    <location>
        <begin position="168"/>
        <end position="243"/>
    </location>
</feature>
<dbReference type="Pfam" id="PF25919">
    <property type="entry name" value="BSH_CusB"/>
    <property type="match status" value="1"/>
</dbReference>
<evidence type="ECO:0000313" key="6">
    <source>
        <dbReference type="Proteomes" id="UP000239065"/>
    </source>
</evidence>
<gene>
    <name evidence="5" type="ORF">CJ669_07640</name>
</gene>
<evidence type="ECO:0000259" key="4">
    <source>
        <dbReference type="Pfam" id="PF25954"/>
    </source>
</evidence>
<sequence>MKKIFLTIILIAITLNSNPIDAKQLFNIEKVKVKKESFKESKEFYGITKLNESKTIDIVSRFDGYITHLNANKNYMNIKKGESLYTIYSSDIASIKAEIEIAKDLNKNLYDKANSKLENYDIKNAKFLNNEVVISSPISGIITQKNINNKSYVEKGKTLFQISSLEDIWFIASIYQEDLSFIKANMNSIIKLDGVEDPIVAKVDFIYPVFNEEKKTVDIRFVIENSQNKILPSMFGKAKIEKESKEILVLPKSAVIKKSNSYYVFIPKENGEFIPKKIEAKRVSGDKYEILSGLTLDDEVINNALFLYDADAMTNRLYDETFDEEW</sequence>
<evidence type="ECO:0000313" key="5">
    <source>
        <dbReference type="EMBL" id="PRM87428.1"/>
    </source>
</evidence>
<dbReference type="Proteomes" id="UP000239065">
    <property type="component" value="Unassembled WGS sequence"/>
</dbReference>
<evidence type="ECO:0000256" key="2">
    <source>
        <dbReference type="SAM" id="Coils"/>
    </source>
</evidence>
<dbReference type="EMBL" id="NXGJ01000009">
    <property type="protein sequence ID" value="PRM87428.1"/>
    <property type="molecule type" value="Genomic_DNA"/>
</dbReference>
<dbReference type="Gene3D" id="2.40.30.170">
    <property type="match status" value="1"/>
</dbReference>
<dbReference type="PANTHER" id="PTHR30097:SF15">
    <property type="entry name" value="CATION EFFLUX SYSTEM PROTEIN CUSB"/>
    <property type="match status" value="1"/>
</dbReference>
<reference evidence="5 6" key="1">
    <citation type="submission" date="2017-09" db="EMBL/GenBank/DDBJ databases">
        <title>Reassesment of A. cryaerophilus.</title>
        <authorList>
            <person name="Perez-Cataluna A."/>
            <person name="Collado L."/>
            <person name="Salgado O."/>
            <person name="Lefinanco V."/>
            <person name="Figueras M.J."/>
        </authorList>
    </citation>
    <scope>NUCLEOTIDE SEQUENCE [LARGE SCALE GENOMIC DNA]</scope>
    <source>
        <strain evidence="5 6">LMG 9861</strain>
    </source>
</reference>
<evidence type="ECO:0000259" key="3">
    <source>
        <dbReference type="Pfam" id="PF25919"/>
    </source>
</evidence>
<dbReference type="InterPro" id="IPR058792">
    <property type="entry name" value="Beta-barrel_RND_2"/>
</dbReference>
<dbReference type="GO" id="GO:0015679">
    <property type="term" value="P:plasma membrane copper ion transport"/>
    <property type="evidence" value="ECO:0007669"/>
    <property type="project" value="TreeGrafter"/>
</dbReference>